<gene>
    <name evidence="10" type="primary">PKP2_2</name>
    <name evidence="10" type="ORF">H4219_004054</name>
</gene>
<dbReference type="SUPFAM" id="SSF55874">
    <property type="entry name" value="ATPase domain of HSP90 chaperone/DNA topoisomerase II/histidine kinase"/>
    <property type="match status" value="1"/>
</dbReference>
<feature type="domain" description="Branched-chain alpha-ketoacid dehydrogenase kinase/Pyruvate dehydrogenase kinase N-terminal" evidence="9">
    <location>
        <begin position="57"/>
        <end position="203"/>
    </location>
</feature>
<dbReference type="Pfam" id="PF10436">
    <property type="entry name" value="BCDHK_Adom3"/>
    <property type="match status" value="1"/>
</dbReference>
<keyword evidence="5 7" id="KW-0067">ATP-binding</keyword>
<evidence type="ECO:0000259" key="9">
    <source>
        <dbReference type="Pfam" id="PF10436"/>
    </source>
</evidence>
<accession>A0A9W7ZYQ2</accession>
<dbReference type="PANTHER" id="PTHR11947">
    <property type="entry name" value="PYRUVATE DEHYDROGENASE KINASE"/>
    <property type="match status" value="1"/>
</dbReference>
<dbReference type="InterPro" id="IPR036784">
    <property type="entry name" value="AK/P_DHK_N_sf"/>
</dbReference>
<dbReference type="Proteomes" id="UP001150538">
    <property type="component" value="Unassembled WGS sequence"/>
</dbReference>
<comment type="similarity">
    <text evidence="1 7">Belongs to the PDK/BCKDK protein kinase family.</text>
</comment>
<proteinExistence type="inferred from homology"/>
<dbReference type="GO" id="GO:0005524">
    <property type="term" value="F:ATP binding"/>
    <property type="evidence" value="ECO:0007669"/>
    <property type="project" value="UniProtKB-UniRule"/>
</dbReference>
<dbReference type="PANTHER" id="PTHR11947:SF25">
    <property type="entry name" value="[PYRUVATE DEHYDROGENASE (ACETYL-TRANSFERRING)] KINASE 2, MITOCHONDRIAL"/>
    <property type="match status" value="1"/>
</dbReference>
<dbReference type="InterPro" id="IPR036890">
    <property type="entry name" value="HATPase_C_sf"/>
</dbReference>
<dbReference type="InterPro" id="IPR003594">
    <property type="entry name" value="HATPase_dom"/>
</dbReference>
<keyword evidence="4 7" id="KW-0418">Kinase</keyword>
<protein>
    <recommendedName>
        <fullName evidence="7">Protein-serine/threonine kinase</fullName>
        <ecNumber evidence="7">2.7.11.-</ecNumber>
    </recommendedName>
</protein>
<evidence type="ECO:0000256" key="6">
    <source>
        <dbReference type="ARBA" id="ARBA00023128"/>
    </source>
</evidence>
<dbReference type="EC" id="2.7.11.-" evidence="7"/>
<organism evidence="10 11">
    <name type="scientific">Mycoemilia scoparia</name>
    <dbReference type="NCBI Taxonomy" id="417184"/>
    <lineage>
        <taxon>Eukaryota</taxon>
        <taxon>Fungi</taxon>
        <taxon>Fungi incertae sedis</taxon>
        <taxon>Zoopagomycota</taxon>
        <taxon>Kickxellomycotina</taxon>
        <taxon>Kickxellomycetes</taxon>
        <taxon>Kickxellales</taxon>
        <taxon>Kickxellaceae</taxon>
        <taxon>Mycoemilia</taxon>
    </lineage>
</organism>
<keyword evidence="2 7" id="KW-0808">Transferase</keyword>
<comment type="caution">
    <text evidence="10">The sequence shown here is derived from an EMBL/GenBank/DDBJ whole genome shotgun (WGS) entry which is preliminary data.</text>
</comment>
<evidence type="ECO:0000256" key="4">
    <source>
        <dbReference type="ARBA" id="ARBA00022777"/>
    </source>
</evidence>
<dbReference type="AlphaFoldDB" id="A0A9W7ZYQ2"/>
<dbReference type="GO" id="GO:0004740">
    <property type="term" value="F:pyruvate dehydrogenase (acetyl-transferring) kinase activity"/>
    <property type="evidence" value="ECO:0007669"/>
    <property type="project" value="TreeGrafter"/>
</dbReference>
<name>A0A9W7ZYQ2_9FUNG</name>
<keyword evidence="11" id="KW-1185">Reference proteome</keyword>
<dbReference type="SUPFAM" id="SSF69012">
    <property type="entry name" value="alpha-ketoacid dehydrogenase kinase, N-terminal domain"/>
    <property type="match status" value="1"/>
</dbReference>
<dbReference type="Gene3D" id="3.30.565.10">
    <property type="entry name" value="Histidine kinase-like ATPase, C-terminal domain"/>
    <property type="match status" value="1"/>
</dbReference>
<evidence type="ECO:0000313" key="10">
    <source>
        <dbReference type="EMBL" id="KAJ1915949.1"/>
    </source>
</evidence>
<keyword evidence="6 7" id="KW-0496">Mitochondrion</keyword>
<dbReference type="OrthoDB" id="407390at2759"/>
<dbReference type="EMBL" id="JANBPU010000122">
    <property type="protein sequence ID" value="KAJ1915949.1"/>
    <property type="molecule type" value="Genomic_DNA"/>
</dbReference>
<evidence type="ECO:0000256" key="1">
    <source>
        <dbReference type="ARBA" id="ARBA00006155"/>
    </source>
</evidence>
<feature type="domain" description="Histidine kinase/HSP90-like ATPase" evidence="8">
    <location>
        <begin position="278"/>
        <end position="418"/>
    </location>
</feature>
<evidence type="ECO:0000256" key="2">
    <source>
        <dbReference type="ARBA" id="ARBA00022679"/>
    </source>
</evidence>
<evidence type="ECO:0000313" key="11">
    <source>
        <dbReference type="Proteomes" id="UP001150538"/>
    </source>
</evidence>
<dbReference type="Pfam" id="PF02518">
    <property type="entry name" value="HATPase_c"/>
    <property type="match status" value="1"/>
</dbReference>
<reference evidence="10" key="1">
    <citation type="submission" date="2022-07" db="EMBL/GenBank/DDBJ databases">
        <title>Phylogenomic reconstructions and comparative analyses of Kickxellomycotina fungi.</title>
        <authorList>
            <person name="Reynolds N.K."/>
            <person name="Stajich J.E."/>
            <person name="Barry K."/>
            <person name="Grigoriev I.V."/>
            <person name="Crous P."/>
            <person name="Smith M.E."/>
        </authorList>
    </citation>
    <scope>NUCLEOTIDE SEQUENCE</scope>
    <source>
        <strain evidence="10">NBRC 100468</strain>
    </source>
</reference>
<dbReference type="InterPro" id="IPR018955">
    <property type="entry name" value="BCDHK/PDK_N"/>
</dbReference>
<evidence type="ECO:0000256" key="7">
    <source>
        <dbReference type="RuleBase" id="RU366032"/>
    </source>
</evidence>
<sequence length="429" mass="48548">MCLKKARLFTVGTFHNSFAIPKCPLQRNFASLPNRNLNQKFYENRVLDRYSSQDAKKVSLRQLVLFGRQLTEDKLLSSANYVRTELPVRISHRIRDFQSLPYIAGTNPHMRLVYDLYWQAFDEIRKFSQIRSLDDNRRFCKMLSRNLGTHSQVIPQLGLGVNECLTLITPTEIDQFMNKMLVARISRRTLAEQHIALSNQFDEDILSVSGESSLDHAPLGFSTQRTGIVKPACDIAQLLHGCAIKIQAQFEDAYDLPPDTAPQIVIEGNRDASFMCVPDNIEYIVYELLKNSMRAILKKGQANKGGVNADALPPIFVTICSNDQDITIRVSDQGGGIPYEILPHIWSYSNPEKLHCMDNFNQVNKLEAKVSESERTSPFLSFGFGLPMSRVYAQYWGGDIVIRSLPGYGVDAYITLPRLGTMVENLSID</sequence>
<dbReference type="GO" id="GO:0005759">
    <property type="term" value="C:mitochondrial matrix"/>
    <property type="evidence" value="ECO:0007669"/>
    <property type="project" value="UniProtKB-SubCell"/>
</dbReference>
<comment type="subcellular location">
    <subcellularLocation>
        <location evidence="7">Mitochondrion matrix</location>
    </subcellularLocation>
</comment>
<dbReference type="InterPro" id="IPR039028">
    <property type="entry name" value="BCKD/PDK"/>
</dbReference>
<keyword evidence="3 7" id="KW-0547">Nucleotide-binding</keyword>
<dbReference type="Gene3D" id="1.20.140.20">
    <property type="entry name" value="Alpha-ketoacid/pyruvate dehydrogenase kinase, N-terminal domain"/>
    <property type="match status" value="1"/>
</dbReference>
<evidence type="ECO:0000256" key="5">
    <source>
        <dbReference type="ARBA" id="ARBA00022840"/>
    </source>
</evidence>
<evidence type="ECO:0000259" key="8">
    <source>
        <dbReference type="Pfam" id="PF02518"/>
    </source>
</evidence>
<dbReference type="GO" id="GO:0010906">
    <property type="term" value="P:regulation of glucose metabolic process"/>
    <property type="evidence" value="ECO:0007669"/>
    <property type="project" value="TreeGrafter"/>
</dbReference>
<evidence type="ECO:0000256" key="3">
    <source>
        <dbReference type="ARBA" id="ARBA00022741"/>
    </source>
</evidence>